<comment type="caution">
    <text evidence="2">The sequence shown here is derived from an EMBL/GenBank/DDBJ whole genome shotgun (WGS) entry which is preliminary data.</text>
</comment>
<reference evidence="2" key="1">
    <citation type="submission" date="2021-06" db="EMBL/GenBank/DDBJ databases">
        <title>Parelaphostrongylus tenuis whole genome reference sequence.</title>
        <authorList>
            <person name="Garwood T.J."/>
            <person name="Larsen P.A."/>
            <person name="Fountain-Jones N.M."/>
            <person name="Garbe J.R."/>
            <person name="Macchietto M.G."/>
            <person name="Kania S.A."/>
            <person name="Gerhold R.W."/>
            <person name="Richards J.E."/>
            <person name="Wolf T.M."/>
        </authorList>
    </citation>
    <scope>NUCLEOTIDE SEQUENCE</scope>
    <source>
        <strain evidence="2">MNPRO001-30</strain>
        <tissue evidence="2">Meninges</tissue>
    </source>
</reference>
<evidence type="ECO:0000256" key="1">
    <source>
        <dbReference type="SAM" id="MobiDB-lite"/>
    </source>
</evidence>
<keyword evidence="3" id="KW-1185">Reference proteome</keyword>
<evidence type="ECO:0000313" key="3">
    <source>
        <dbReference type="Proteomes" id="UP001196413"/>
    </source>
</evidence>
<protein>
    <submittedName>
        <fullName evidence="2">Uncharacterized protein</fullName>
    </submittedName>
</protein>
<dbReference type="AlphaFoldDB" id="A0AAD5R5U5"/>
<sequence length="334" mass="37374">MAVSISDIRQLMLSEFPKLPILYSLLTQQTFAGYREVCLEWVNCLTETLRRLSILGDTTNIYGVTPLIRKCEVTETPTPLDNLVSRQVEMSTDASLRHNVHTRDPHSPNRASHVHSPHSLRPPLPPRSNQIFPSRPPTAASDEKHEETTYDVITSQPRISCDNEKESNWYDSPRGFYDALSSGASLSNISSSPLDSTMSTSSLCSSLSSELRLSTSIPSAEIASNDYDTLRSQVDLPVRSVSLNLSVLVEHVMFVEVAGRVWIAGWSEIKDPQLSLLFSFGDELIEVEKIPVQGFANVTQLFYSVFHSWHSYKPFAEANSVRNDPPLSKTNFKE</sequence>
<accession>A0AAD5R5U5</accession>
<evidence type="ECO:0000313" key="2">
    <source>
        <dbReference type="EMBL" id="KAJ1370111.1"/>
    </source>
</evidence>
<organism evidence="2 3">
    <name type="scientific">Parelaphostrongylus tenuis</name>
    <name type="common">Meningeal worm</name>
    <dbReference type="NCBI Taxonomy" id="148309"/>
    <lineage>
        <taxon>Eukaryota</taxon>
        <taxon>Metazoa</taxon>
        <taxon>Ecdysozoa</taxon>
        <taxon>Nematoda</taxon>
        <taxon>Chromadorea</taxon>
        <taxon>Rhabditida</taxon>
        <taxon>Rhabditina</taxon>
        <taxon>Rhabditomorpha</taxon>
        <taxon>Strongyloidea</taxon>
        <taxon>Metastrongylidae</taxon>
        <taxon>Parelaphostrongylus</taxon>
    </lineage>
</organism>
<gene>
    <name evidence="2" type="ORF">KIN20_031764</name>
</gene>
<proteinExistence type="predicted"/>
<dbReference type="EMBL" id="JAHQIW010006732">
    <property type="protein sequence ID" value="KAJ1370111.1"/>
    <property type="molecule type" value="Genomic_DNA"/>
</dbReference>
<feature type="region of interest" description="Disordered" evidence="1">
    <location>
        <begin position="99"/>
        <end position="149"/>
    </location>
</feature>
<name>A0AAD5R5U5_PARTN</name>
<dbReference type="Proteomes" id="UP001196413">
    <property type="component" value="Unassembled WGS sequence"/>
</dbReference>